<evidence type="ECO:0000256" key="2">
    <source>
        <dbReference type="ARBA" id="ARBA00009023"/>
    </source>
</evidence>
<comment type="similarity">
    <text evidence="2">Belongs to the bacterial solute-binding protein 7 family.</text>
</comment>
<dbReference type="PANTHER" id="PTHR33376:SF4">
    <property type="entry name" value="SIALIC ACID-BINDING PERIPLASMIC PROTEIN SIAP"/>
    <property type="match status" value="1"/>
</dbReference>
<dbReference type="NCBIfam" id="NF037995">
    <property type="entry name" value="TRAP_S1"/>
    <property type="match status" value="1"/>
</dbReference>
<organism evidence="5 6">
    <name type="scientific">Chromohalobacter marismortui</name>
    <dbReference type="NCBI Taxonomy" id="42055"/>
    <lineage>
        <taxon>Bacteria</taxon>
        <taxon>Pseudomonadati</taxon>
        <taxon>Pseudomonadota</taxon>
        <taxon>Gammaproteobacteria</taxon>
        <taxon>Oceanospirillales</taxon>
        <taxon>Halomonadaceae</taxon>
        <taxon>Chromohalobacter</taxon>
    </lineage>
</organism>
<keyword evidence="5" id="KW-0675">Receptor</keyword>
<keyword evidence="6" id="KW-1185">Reference proteome</keyword>
<evidence type="ECO:0000313" key="5">
    <source>
        <dbReference type="EMBL" id="TDU23541.1"/>
    </source>
</evidence>
<dbReference type="PIRSF" id="PIRSF006470">
    <property type="entry name" value="DctB"/>
    <property type="match status" value="1"/>
</dbReference>
<dbReference type="InterPro" id="IPR018389">
    <property type="entry name" value="DctP_fam"/>
</dbReference>
<dbReference type="InterPro" id="IPR038404">
    <property type="entry name" value="TRAP_DctP_sf"/>
</dbReference>
<evidence type="ECO:0000313" key="6">
    <source>
        <dbReference type="Proteomes" id="UP000295380"/>
    </source>
</evidence>
<dbReference type="GO" id="GO:0055085">
    <property type="term" value="P:transmembrane transport"/>
    <property type="evidence" value="ECO:0007669"/>
    <property type="project" value="InterPro"/>
</dbReference>
<name>A0A4R7NSI0_9GAMM</name>
<dbReference type="AlphaFoldDB" id="A0A4R7NSI0"/>
<dbReference type="Gene3D" id="3.40.190.170">
    <property type="entry name" value="Bacterial extracellular solute-binding protein, family 7"/>
    <property type="match status" value="1"/>
</dbReference>
<dbReference type="NCBIfam" id="TIGR00787">
    <property type="entry name" value="dctP"/>
    <property type="match status" value="1"/>
</dbReference>
<sequence>MTYSLPAIIGRTLVGSALVGTAMFAGNVYAQSTATIKVASYFAEDHPQNVAIREKFKPYVESHSDMQVKIYPNSSLGDERQYTNGVRTGSIEMAIAGMGLQTAKPQIGFPEWPFLFEDYDQAQSMLNGPVGEKIDPYFRELGVEPLAWTANGFRVFSSKEKIDSMDDFDGFKLRMPNLELYVDVGQALGANVQTMGMSEVYPALEQGVIDGQDNPLATLYRSGWYEVQNNVLESRHMFSPNVYLMNQQFYDNLSDSEKDVIQEASRQSMEMEWNLMRESASDIKDKLEKAGLEVTEPSQALHDEMVKAVQPIYDDFYSQYDWAEDMVNMVREGS</sequence>
<dbReference type="GO" id="GO:0030288">
    <property type="term" value="C:outer membrane-bounded periplasmic space"/>
    <property type="evidence" value="ECO:0007669"/>
    <property type="project" value="InterPro"/>
</dbReference>
<evidence type="ECO:0000256" key="4">
    <source>
        <dbReference type="ARBA" id="ARBA00022729"/>
    </source>
</evidence>
<dbReference type="RefSeq" id="WP_243833102.1">
    <property type="nucleotide sequence ID" value="NZ_SOBR01000002.1"/>
</dbReference>
<dbReference type="CDD" id="cd13603">
    <property type="entry name" value="PBP2_TRAP_Siap_TeaA_like"/>
    <property type="match status" value="1"/>
</dbReference>
<gene>
    <name evidence="5" type="ORF">C8E00_10228</name>
</gene>
<protein>
    <submittedName>
        <fullName evidence="5">Tripartite ATP-independent transporter DctP family solute receptor</fullName>
    </submittedName>
</protein>
<comment type="caution">
    <text evidence="5">The sequence shown here is derived from an EMBL/GenBank/DDBJ whole genome shotgun (WGS) entry which is preliminary data.</text>
</comment>
<dbReference type="EMBL" id="SOBR01000002">
    <property type="protein sequence ID" value="TDU23541.1"/>
    <property type="molecule type" value="Genomic_DNA"/>
</dbReference>
<proteinExistence type="inferred from homology"/>
<dbReference type="InterPro" id="IPR004682">
    <property type="entry name" value="TRAP_DctP"/>
</dbReference>
<dbReference type="PANTHER" id="PTHR33376">
    <property type="match status" value="1"/>
</dbReference>
<dbReference type="Pfam" id="PF03480">
    <property type="entry name" value="DctP"/>
    <property type="match status" value="1"/>
</dbReference>
<keyword evidence="3" id="KW-0813">Transport</keyword>
<evidence type="ECO:0000256" key="1">
    <source>
        <dbReference type="ARBA" id="ARBA00004196"/>
    </source>
</evidence>
<comment type="subcellular location">
    <subcellularLocation>
        <location evidence="1">Cell envelope</location>
    </subcellularLocation>
</comment>
<reference evidence="5 6" key="1">
    <citation type="submission" date="2019-03" db="EMBL/GenBank/DDBJ databases">
        <title>Genomic Encyclopedia of Type Strains, Phase IV (KMG-IV): sequencing the most valuable type-strain genomes for metagenomic binning, comparative biology and taxonomic classification.</title>
        <authorList>
            <person name="Goeker M."/>
        </authorList>
    </citation>
    <scope>NUCLEOTIDE SEQUENCE [LARGE SCALE GENOMIC DNA]</scope>
    <source>
        <strain evidence="5 6">DSM 6770</strain>
    </source>
</reference>
<evidence type="ECO:0000256" key="3">
    <source>
        <dbReference type="ARBA" id="ARBA00022448"/>
    </source>
</evidence>
<dbReference type="Proteomes" id="UP000295380">
    <property type="component" value="Unassembled WGS sequence"/>
</dbReference>
<keyword evidence="4" id="KW-0732">Signal</keyword>
<accession>A0A4R7NSI0</accession>